<evidence type="ECO:0000256" key="1">
    <source>
        <dbReference type="SAM" id="MobiDB-lite"/>
    </source>
</evidence>
<evidence type="ECO:0000313" key="3">
    <source>
        <dbReference type="Proteomes" id="UP000499080"/>
    </source>
</evidence>
<gene>
    <name evidence="2" type="ORF">AVEN_13762_1</name>
</gene>
<organism evidence="2 3">
    <name type="scientific">Araneus ventricosus</name>
    <name type="common">Orbweaver spider</name>
    <name type="synonym">Epeira ventricosa</name>
    <dbReference type="NCBI Taxonomy" id="182803"/>
    <lineage>
        <taxon>Eukaryota</taxon>
        <taxon>Metazoa</taxon>
        <taxon>Ecdysozoa</taxon>
        <taxon>Arthropoda</taxon>
        <taxon>Chelicerata</taxon>
        <taxon>Arachnida</taxon>
        <taxon>Araneae</taxon>
        <taxon>Araneomorphae</taxon>
        <taxon>Entelegynae</taxon>
        <taxon>Araneoidea</taxon>
        <taxon>Araneidae</taxon>
        <taxon>Araneus</taxon>
    </lineage>
</organism>
<reference evidence="2 3" key="1">
    <citation type="journal article" date="2019" name="Sci. Rep.">
        <title>Orb-weaving spider Araneus ventricosus genome elucidates the spidroin gene catalogue.</title>
        <authorList>
            <person name="Kono N."/>
            <person name="Nakamura H."/>
            <person name="Ohtoshi R."/>
            <person name="Moran D.A.P."/>
            <person name="Shinohara A."/>
            <person name="Yoshida Y."/>
            <person name="Fujiwara M."/>
            <person name="Mori M."/>
            <person name="Tomita M."/>
            <person name="Arakawa K."/>
        </authorList>
    </citation>
    <scope>NUCLEOTIDE SEQUENCE [LARGE SCALE GENOMIC DNA]</scope>
</reference>
<accession>A0A4Y2MRQ0</accession>
<name>A0A4Y2MRQ0_ARAVE</name>
<evidence type="ECO:0000313" key="2">
    <source>
        <dbReference type="EMBL" id="GBN29831.1"/>
    </source>
</evidence>
<dbReference type="Proteomes" id="UP000499080">
    <property type="component" value="Unassembled WGS sequence"/>
</dbReference>
<feature type="compositionally biased region" description="Basic and acidic residues" evidence="1">
    <location>
        <begin position="15"/>
        <end position="32"/>
    </location>
</feature>
<dbReference type="EMBL" id="BGPR01007828">
    <property type="protein sequence ID" value="GBN29831.1"/>
    <property type="molecule type" value="Genomic_DNA"/>
</dbReference>
<protein>
    <submittedName>
        <fullName evidence="2">Uncharacterized protein</fullName>
    </submittedName>
</protein>
<dbReference type="AlphaFoldDB" id="A0A4Y2MRQ0"/>
<proteinExistence type="predicted"/>
<comment type="caution">
    <text evidence="2">The sequence shown here is derived from an EMBL/GenBank/DDBJ whole genome shotgun (WGS) entry which is preliminary data.</text>
</comment>
<keyword evidence="3" id="KW-1185">Reference proteome</keyword>
<feature type="region of interest" description="Disordered" evidence="1">
    <location>
        <begin position="1"/>
        <end position="48"/>
    </location>
</feature>
<sequence length="84" mass="9694">MVKETATQRKRRLEKTKQKRQEKLPQEPEAGRSARLAKRRKRAEASLPQICQDKSASLQQVNEGFDVTMERTCSKLAVQTHCKL</sequence>